<name>A0A951QN29_9CYAN</name>
<keyword evidence="1" id="KW-0732">Signal</keyword>
<reference evidence="2" key="1">
    <citation type="submission" date="2021-05" db="EMBL/GenBank/DDBJ databases">
        <authorList>
            <person name="Pietrasiak N."/>
            <person name="Ward R."/>
            <person name="Stajich J.E."/>
            <person name="Kurbessoian T."/>
        </authorList>
    </citation>
    <scope>NUCLEOTIDE SEQUENCE</scope>
    <source>
        <strain evidence="2">GSE-NOS-MK-12-04C</strain>
    </source>
</reference>
<evidence type="ECO:0000313" key="3">
    <source>
        <dbReference type="Proteomes" id="UP000729701"/>
    </source>
</evidence>
<feature type="signal peptide" evidence="1">
    <location>
        <begin position="1"/>
        <end position="22"/>
    </location>
</feature>
<proteinExistence type="predicted"/>
<dbReference type="Proteomes" id="UP000729701">
    <property type="component" value="Unassembled WGS sequence"/>
</dbReference>
<evidence type="ECO:0000313" key="2">
    <source>
        <dbReference type="EMBL" id="MBW4668033.1"/>
    </source>
</evidence>
<gene>
    <name evidence="2" type="ORF">KME60_11570</name>
</gene>
<dbReference type="EMBL" id="JAHHGZ010000010">
    <property type="protein sequence ID" value="MBW4668033.1"/>
    <property type="molecule type" value="Genomic_DNA"/>
</dbReference>
<sequence>MSWMKLLVLPTLMTALTYTVLASFTTQVNARPRDTIKRNTPNTQISVNIVKGDTRVDNIPCTQIYVTLKEFIPTKPEPNKFSIPKERDVSQGSLFKGNNLSEGCSYNLGFNYIPKIGAYGASSFQISAQAGRIVSTQAVSDPFPNNINIQLFPPPPVPR</sequence>
<protein>
    <submittedName>
        <fullName evidence="2">Uncharacterized protein</fullName>
    </submittedName>
</protein>
<feature type="chain" id="PRO_5037903296" evidence="1">
    <location>
        <begin position="23"/>
        <end position="159"/>
    </location>
</feature>
<comment type="caution">
    <text evidence="2">The sequence shown here is derived from an EMBL/GenBank/DDBJ whole genome shotgun (WGS) entry which is preliminary data.</text>
</comment>
<organism evidence="2 3">
    <name type="scientific">Cyanomargarita calcarea GSE-NOS-MK-12-04C</name>
    <dbReference type="NCBI Taxonomy" id="2839659"/>
    <lineage>
        <taxon>Bacteria</taxon>
        <taxon>Bacillati</taxon>
        <taxon>Cyanobacteriota</taxon>
        <taxon>Cyanophyceae</taxon>
        <taxon>Nostocales</taxon>
        <taxon>Cyanomargaritaceae</taxon>
        <taxon>Cyanomargarita</taxon>
    </lineage>
</organism>
<reference evidence="2" key="2">
    <citation type="journal article" date="2022" name="Microbiol. Resour. Announc.">
        <title>Metagenome Sequencing to Explore Phylogenomics of Terrestrial Cyanobacteria.</title>
        <authorList>
            <person name="Ward R.D."/>
            <person name="Stajich J.E."/>
            <person name="Johansen J.R."/>
            <person name="Huntemann M."/>
            <person name="Clum A."/>
            <person name="Foster B."/>
            <person name="Foster B."/>
            <person name="Roux S."/>
            <person name="Palaniappan K."/>
            <person name="Varghese N."/>
            <person name="Mukherjee S."/>
            <person name="Reddy T.B.K."/>
            <person name="Daum C."/>
            <person name="Copeland A."/>
            <person name="Chen I.A."/>
            <person name="Ivanova N.N."/>
            <person name="Kyrpides N.C."/>
            <person name="Shapiro N."/>
            <person name="Eloe-Fadrosh E.A."/>
            <person name="Pietrasiak N."/>
        </authorList>
    </citation>
    <scope>NUCLEOTIDE SEQUENCE</scope>
    <source>
        <strain evidence="2">GSE-NOS-MK-12-04C</strain>
    </source>
</reference>
<dbReference type="AlphaFoldDB" id="A0A951QN29"/>
<accession>A0A951QN29</accession>
<evidence type="ECO:0000256" key="1">
    <source>
        <dbReference type="SAM" id="SignalP"/>
    </source>
</evidence>